<sequence>MTINKILVLGATGLQGFTATKELIKQGFAVRGLTSSGNNPKADELAKLGVEMVQGNLFDADSLYQAMNGVDGVLYIPVIPSIDLIPEIQIAYNVVQSAERAGVQYLIHTSVARAGNHSEYHTWGKGMDSTMRSYWLAKATANEWIKASDIPHWTILKPAYMMEVFLAPKVAGMHPLLSEGKIVSATQTDTKIDMMNVEDQAKLIAKAFADFALFDKQEIDLAGDSVSFGEVADILSEITGKKVEAVYQTGDELLANEVYKNALQKAFRNFDPALIVKANLDSQEWNNTDGYQVDIEQANAFGVKLSSFREWAERHKDEFVIG</sequence>
<evidence type="ECO:0000256" key="2">
    <source>
        <dbReference type="ARBA" id="ARBA00022857"/>
    </source>
</evidence>
<organism evidence="4 5">
    <name type="scientific">Moraxella nasicaprae</name>
    <dbReference type="NCBI Taxonomy" id="2904122"/>
    <lineage>
        <taxon>Bacteria</taxon>
        <taxon>Pseudomonadati</taxon>
        <taxon>Pseudomonadota</taxon>
        <taxon>Gammaproteobacteria</taxon>
        <taxon>Moraxellales</taxon>
        <taxon>Moraxellaceae</taxon>
        <taxon>Moraxella</taxon>
    </lineage>
</organism>
<reference evidence="4" key="1">
    <citation type="submission" date="2021-12" db="EMBL/GenBank/DDBJ databases">
        <title>taxonomy of Moraxella sp. ZY201224.</title>
        <authorList>
            <person name="Li F."/>
        </authorList>
    </citation>
    <scope>NUCLEOTIDE SEQUENCE</scope>
    <source>
        <strain evidence="4">ZY201224</strain>
    </source>
</reference>
<dbReference type="Pfam" id="PF05368">
    <property type="entry name" value="NmrA"/>
    <property type="match status" value="1"/>
</dbReference>
<proteinExistence type="inferred from homology"/>
<evidence type="ECO:0000256" key="1">
    <source>
        <dbReference type="ARBA" id="ARBA00006328"/>
    </source>
</evidence>
<keyword evidence="5" id="KW-1185">Reference proteome</keyword>
<accession>A0ABY6F2U2</accession>
<comment type="similarity">
    <text evidence="1">Belongs to the NmrA-type oxidoreductase family.</text>
</comment>
<evidence type="ECO:0000313" key="4">
    <source>
        <dbReference type="EMBL" id="UXZ04413.1"/>
    </source>
</evidence>
<evidence type="ECO:0000313" key="5">
    <source>
        <dbReference type="Proteomes" id="UP001063782"/>
    </source>
</evidence>
<dbReference type="Gene3D" id="3.40.50.720">
    <property type="entry name" value="NAD(P)-binding Rossmann-like Domain"/>
    <property type="match status" value="1"/>
</dbReference>
<dbReference type="EMBL" id="CP089977">
    <property type="protein sequence ID" value="UXZ04413.1"/>
    <property type="molecule type" value="Genomic_DNA"/>
</dbReference>
<protein>
    <submittedName>
        <fullName evidence="4">NmrA family NAD(P)-binding protein</fullName>
    </submittedName>
</protein>
<evidence type="ECO:0000259" key="3">
    <source>
        <dbReference type="Pfam" id="PF05368"/>
    </source>
</evidence>
<dbReference type="SUPFAM" id="SSF51735">
    <property type="entry name" value="NAD(P)-binding Rossmann-fold domains"/>
    <property type="match status" value="1"/>
</dbReference>
<gene>
    <name evidence="4" type="ORF">LU297_07415</name>
</gene>
<dbReference type="InterPro" id="IPR036291">
    <property type="entry name" value="NAD(P)-bd_dom_sf"/>
</dbReference>
<dbReference type="Proteomes" id="UP001063782">
    <property type="component" value="Chromosome"/>
</dbReference>
<keyword evidence="2" id="KW-0521">NADP</keyword>
<dbReference type="InterPro" id="IPR008030">
    <property type="entry name" value="NmrA-like"/>
</dbReference>
<dbReference type="PANTHER" id="PTHR42748">
    <property type="entry name" value="NITROGEN METABOLITE REPRESSION PROTEIN NMRA FAMILY MEMBER"/>
    <property type="match status" value="1"/>
</dbReference>
<dbReference type="PANTHER" id="PTHR42748:SF7">
    <property type="entry name" value="NMRA LIKE REDOX SENSOR 1-RELATED"/>
    <property type="match status" value="1"/>
</dbReference>
<name>A0ABY6F2U2_9GAMM</name>
<dbReference type="InterPro" id="IPR051164">
    <property type="entry name" value="NmrA-like_oxidored"/>
</dbReference>
<feature type="domain" description="NmrA-like" evidence="3">
    <location>
        <begin position="4"/>
        <end position="272"/>
    </location>
</feature>
<dbReference type="RefSeq" id="WP_263075900.1">
    <property type="nucleotide sequence ID" value="NZ_CP089977.1"/>
</dbReference>